<dbReference type="Proteomes" id="UP000063699">
    <property type="component" value="Chromosome"/>
</dbReference>
<dbReference type="PROSITE" id="PS50294">
    <property type="entry name" value="WD_REPEATS_REGION"/>
    <property type="match status" value="7"/>
</dbReference>
<feature type="repeat" description="WD" evidence="3">
    <location>
        <begin position="1026"/>
        <end position="1060"/>
    </location>
</feature>
<proteinExistence type="predicted"/>
<dbReference type="InterPro" id="IPR019775">
    <property type="entry name" value="WD40_repeat_CS"/>
</dbReference>
<reference evidence="6 7" key="1">
    <citation type="submission" date="2015-07" db="EMBL/GenBank/DDBJ databases">
        <title>Genome sequencing of Kibdelosporangium phytohabitans.</title>
        <authorList>
            <person name="Qin S."/>
            <person name="Xing K."/>
        </authorList>
    </citation>
    <scope>NUCLEOTIDE SEQUENCE [LARGE SCALE GENOMIC DNA]</scope>
    <source>
        <strain evidence="6 7">KLBMP1111</strain>
    </source>
</reference>
<dbReference type="InterPro" id="IPR049052">
    <property type="entry name" value="nSTAND1"/>
</dbReference>
<evidence type="ECO:0000256" key="1">
    <source>
        <dbReference type="ARBA" id="ARBA00022574"/>
    </source>
</evidence>
<protein>
    <recommendedName>
        <fullName evidence="5">Novel STAND NTPase 1 domain-containing protein</fullName>
    </recommendedName>
</protein>
<dbReference type="SUPFAM" id="SSF50978">
    <property type="entry name" value="WD40 repeat-like"/>
    <property type="match status" value="1"/>
</dbReference>
<gene>
    <name evidence="6" type="ORF">AOZ06_22880</name>
</gene>
<keyword evidence="4" id="KW-0812">Transmembrane</keyword>
<sequence>MAYVRACGGDARSWETRWREIAHEPDSALDNTPDSSPPYVGLAAFHADDTDRFFGRDKLINELRALVAQRRIVGVFGASGSGKSSLLHAGLEGKWDGPAVVFTPGTDPIEECAVQLAATIGGSAASWRDDLAADPANLHLRIRQAMARDEHDLLLVVDQFEEAITLCSEQDRTWLVTAVIHAARADASRVRIVLGIRADFHVLSGLHPELSDCLRGGYVHVGSMSSQELREAITAPAMRAGYQVETALVARIVADAAGQPAVLPLVSHALLETWHRRHGVMLTLAGYEAAGGIQHAVARTAEDAYRKLEPGQRKAARTVFLRLIAIGEGTGDTRRRIGIEELDYDPDTTAALERLTEARLLVVDHAGIEMVHEALIQHWPRLADWLAANREGLRVHRHLTEATSSWRTLNRDAGSLYRGTRLALAREWATTAPDMLTTREREFLDASIEADRDEHRQAKRRNRQLRWLAASLAILLLVATAVTVVAVRQQHEATAQQLIARSRQLSVESEEIAPRDAGKAIRLALQAYDTSPTIEARSMVLSLASRSSHTARFAHTPSPAPGGVLSADRRLLATPGEHNTQVDVWDVAARTRLMTLDTQESGVQAPPFKAFRFSQDGTRIAAATPTGLVVTWDIGRRAIVDRYTAADGATSVGKDAAISPDLRLVAFVDQDQVLAVHDFTTRKVLARQAGTAWTSSAVRFSADGRYLAASGDDSTVSLWDTKNFERVVLPTGRSVLSSIAFDPDSTKLATGSVDGTVALWDIASRARVSELPGHAGRVSGLAFRARSGTLVSTGVDNRIMFWDTEQQTRLAQLNTDEASGLGGVSVSADGETFAVFTEKATLLYDRADIPLIGHANAVRNLVFDRHSGSLFSLSAERLQAWNTSTRTVSTDVPVPPHINSTFSAGTGLLAMAENPRSDVVVWSLADRRSTEQKGKDAHSVALSPSTPMIAADNGLGTVELWDITQPAQASPLPRLPSQNALSGALDSMAFSPDGKMLATSQQDQPIRLWDVQTRAPIAELPGRNDITQLTFSPDGHHLVTTGRDGAARVWDIKSRTRVAELTGHIGALTASSFTDDGRYLVTVGTDKKTIVWDMETYTPWACLAGHTDEVLSVAAGLDNTHVATGGRDNTITLWTIDPANAYGQLCRRLAHDFPGTSGPPPRDCPSEG</sequence>
<evidence type="ECO:0000256" key="2">
    <source>
        <dbReference type="ARBA" id="ARBA00022737"/>
    </source>
</evidence>
<feature type="repeat" description="WD" evidence="3">
    <location>
        <begin position="1061"/>
        <end position="1096"/>
    </location>
</feature>
<dbReference type="SMART" id="SM00320">
    <property type="entry name" value="WD40"/>
    <property type="match status" value="9"/>
</dbReference>
<dbReference type="EMBL" id="CP012752">
    <property type="protein sequence ID" value="ALG09374.1"/>
    <property type="molecule type" value="Genomic_DNA"/>
</dbReference>
<evidence type="ECO:0000313" key="7">
    <source>
        <dbReference type="Proteomes" id="UP000063699"/>
    </source>
</evidence>
<keyword evidence="1 3" id="KW-0853">WD repeat</keyword>
<dbReference type="Pfam" id="PF20703">
    <property type="entry name" value="nSTAND1"/>
    <property type="match status" value="1"/>
</dbReference>
<dbReference type="KEGG" id="kphy:AOZ06_22880"/>
<dbReference type="PROSITE" id="PS50082">
    <property type="entry name" value="WD_REPEATS_2"/>
    <property type="match status" value="7"/>
</dbReference>
<dbReference type="PRINTS" id="PR00320">
    <property type="entry name" value="GPROTEINBRPT"/>
</dbReference>
<dbReference type="AlphaFoldDB" id="A0A0N9I0L8"/>
<name>A0A0N9I0L8_9PSEU</name>
<dbReference type="SUPFAM" id="SSF52540">
    <property type="entry name" value="P-loop containing nucleoside triphosphate hydrolases"/>
    <property type="match status" value="1"/>
</dbReference>
<dbReference type="STRING" id="860235.AOZ06_22880"/>
<dbReference type="PANTHER" id="PTHR19848:SF8">
    <property type="entry name" value="F-BOX AND WD REPEAT DOMAIN CONTAINING 7"/>
    <property type="match status" value="1"/>
</dbReference>
<feature type="repeat" description="WD" evidence="3">
    <location>
        <begin position="697"/>
        <end position="729"/>
    </location>
</feature>
<dbReference type="PROSITE" id="PS00678">
    <property type="entry name" value="WD_REPEATS_1"/>
    <property type="match status" value="5"/>
</dbReference>
<dbReference type="InterPro" id="IPR027417">
    <property type="entry name" value="P-loop_NTPase"/>
</dbReference>
<keyword evidence="4" id="KW-1133">Transmembrane helix</keyword>
<dbReference type="InterPro" id="IPR001680">
    <property type="entry name" value="WD40_rpt"/>
</dbReference>
<feature type="domain" description="Novel STAND NTPase 1" evidence="5">
    <location>
        <begin position="38"/>
        <end position="413"/>
    </location>
</feature>
<dbReference type="InterPro" id="IPR020472">
    <property type="entry name" value="WD40_PAC1"/>
</dbReference>
<dbReference type="CDD" id="cd00200">
    <property type="entry name" value="WD40"/>
    <property type="match status" value="1"/>
</dbReference>
<dbReference type="Gene3D" id="2.130.10.10">
    <property type="entry name" value="YVTN repeat-like/Quinoprotein amine dehydrogenase"/>
    <property type="match status" value="3"/>
</dbReference>
<feature type="repeat" description="WD" evidence="3">
    <location>
        <begin position="729"/>
        <end position="770"/>
    </location>
</feature>
<organism evidence="6 7">
    <name type="scientific">Kibdelosporangium phytohabitans</name>
    <dbReference type="NCBI Taxonomy" id="860235"/>
    <lineage>
        <taxon>Bacteria</taxon>
        <taxon>Bacillati</taxon>
        <taxon>Actinomycetota</taxon>
        <taxon>Actinomycetes</taxon>
        <taxon>Pseudonocardiales</taxon>
        <taxon>Pseudonocardiaceae</taxon>
        <taxon>Kibdelosporangium</taxon>
    </lineage>
</organism>
<dbReference type="InterPro" id="IPR036322">
    <property type="entry name" value="WD40_repeat_dom_sf"/>
</dbReference>
<keyword evidence="4" id="KW-0472">Membrane</keyword>
<dbReference type="PANTHER" id="PTHR19848">
    <property type="entry name" value="WD40 REPEAT PROTEIN"/>
    <property type="match status" value="1"/>
</dbReference>
<evidence type="ECO:0000256" key="3">
    <source>
        <dbReference type="PROSITE-ProRule" id="PRU00221"/>
    </source>
</evidence>
<dbReference type="Gene3D" id="3.40.50.300">
    <property type="entry name" value="P-loop containing nucleotide triphosphate hydrolases"/>
    <property type="match status" value="1"/>
</dbReference>
<feature type="repeat" description="WD" evidence="3">
    <location>
        <begin position="1103"/>
        <end position="1144"/>
    </location>
</feature>
<feature type="transmembrane region" description="Helical" evidence="4">
    <location>
        <begin position="465"/>
        <end position="487"/>
    </location>
</feature>
<dbReference type="InterPro" id="IPR015943">
    <property type="entry name" value="WD40/YVTN_repeat-like_dom_sf"/>
</dbReference>
<dbReference type="SUPFAM" id="SSF82171">
    <property type="entry name" value="DPP6 N-terminal domain-like"/>
    <property type="match status" value="1"/>
</dbReference>
<evidence type="ECO:0000259" key="5">
    <source>
        <dbReference type="Pfam" id="PF20703"/>
    </source>
</evidence>
<feature type="repeat" description="WD" evidence="3">
    <location>
        <begin position="771"/>
        <end position="812"/>
    </location>
</feature>
<keyword evidence="7" id="KW-1185">Reference proteome</keyword>
<dbReference type="Pfam" id="PF00400">
    <property type="entry name" value="WD40"/>
    <property type="match status" value="7"/>
</dbReference>
<accession>A0A0N9I0L8</accession>
<feature type="repeat" description="WD" evidence="3">
    <location>
        <begin position="978"/>
        <end position="1019"/>
    </location>
</feature>
<evidence type="ECO:0000256" key="4">
    <source>
        <dbReference type="SAM" id="Phobius"/>
    </source>
</evidence>
<evidence type="ECO:0000313" key="6">
    <source>
        <dbReference type="EMBL" id="ALG09374.1"/>
    </source>
</evidence>
<keyword evidence="2" id="KW-0677">Repeat</keyword>